<name>A0A8C3CZR4_CAIMO</name>
<evidence type="ECO:0000256" key="2">
    <source>
        <dbReference type="ARBA" id="ARBA00012759"/>
    </source>
</evidence>
<feature type="compositionally biased region" description="Gly residues" evidence="4">
    <location>
        <begin position="173"/>
        <end position="183"/>
    </location>
</feature>
<evidence type="ECO:0000313" key="6">
    <source>
        <dbReference type="Ensembl" id="ENSCMMP00000026634.1"/>
    </source>
</evidence>
<dbReference type="InterPro" id="IPR050185">
    <property type="entry name" value="Ub_carboxyl-term_hydrolase"/>
</dbReference>
<feature type="compositionally biased region" description="Pro residues" evidence="4">
    <location>
        <begin position="71"/>
        <end position="80"/>
    </location>
</feature>
<dbReference type="PROSITE" id="PS00972">
    <property type="entry name" value="USP_1"/>
    <property type="match status" value="1"/>
</dbReference>
<feature type="compositionally biased region" description="Basic and acidic residues" evidence="4">
    <location>
        <begin position="1050"/>
        <end position="1061"/>
    </location>
</feature>
<evidence type="ECO:0000313" key="7">
    <source>
        <dbReference type="Proteomes" id="UP000694556"/>
    </source>
</evidence>
<feature type="domain" description="USP" evidence="5">
    <location>
        <begin position="333"/>
        <end position="903"/>
    </location>
</feature>
<dbReference type="InterPro" id="IPR018200">
    <property type="entry name" value="USP_CS"/>
</dbReference>
<reference evidence="6" key="3">
    <citation type="submission" date="2025-09" db="UniProtKB">
        <authorList>
            <consortium name="Ensembl"/>
        </authorList>
    </citation>
    <scope>IDENTIFICATION</scope>
</reference>
<sequence>MKHNLEESPHPPVNAPRFHLLAWCRGAPGLCPADRDLCREAEPMPMLPPAAGHHRAPTNCTRSGADARCPLCPPGRPPASAPRGRSQPPGGPRGPEAGTGRGHRGAAASTAAAAPPPPPLPPPPLLLLSLPLLPEPARPGEEPPSHTKPPSPAPPAPHRRPAPARGHARPDGSGTGTGTGTSTGTGRAPPPPPGAMSAAWGGPGGRWRGGGGRRRGARRRPGGARGCRGSRGALRSLGGLAGRLLRAWGRLAGGRGAQRGAPEDDEGGFGGGGGGGRRAPGSGSGSGRGSGPGGGGTGMGTGTGTGTGMEAGTRVGTAMGTGLGTVARPPGAQGLRNHGNTCFMNAVVQCLSNTAPLAEFLALGRYRARGARAEVTQRLAALVRALWTLDYSPRLSAEFKSIVSKHSAQFRGNAQHDALEFLLWLLDRMHEDLGAASPAQGPCATAEPVPEQSSSAGGAAAPHAQSFVQSHFQAQYRSSLTCPHCLKQSNTFDPFLCVSLPIPTRQTRALNVTLVLQRDAGRPLRVGLAVPLRGTVAELRAMVAREGDVPPEQVILAEVSPRGSLRSLGDAEELGTAGEGAALYALQGPPAPPAGRPLAPPALLLLLCHAAGIGPCQARFGPPLVLWQERGASWAQLQRSLLAPLRHLMRSGAQGSGTLFRLHVAGDAAPGTYLSPQDARPLCHPAIDRALRLSGAGGPPHVQLTAEWDVATKERLFGSLQEEAVQDAESVRLQQQAHQQQHSCTLDECFQLYTKEEQLAPDDAWRCPHCQVPQQGTVKLSLWTLPDILIIHLKRFRQVAEHRHKLTTLVRFPLRGLDMAPHLAPGGGRWAPRRLPESRPRDSLYDLYAVCNHHGSMQGGHYTAYCCNSLDGRWYSYDDSTVEAVQEDEVSTRSAYILFYQRRNAIPAWSASSAARGGFEARPSVRGVQSRSLSVKLPPARRDGPPRPVPLRWSFTSRPWAPGQLVVHLEPGHRARRPHRAVLPAGAGEDGSPHAAPQARSPSLGEAAGTPKKSELPLCTPTLRRARSAGAEVAPRLHPKSKSPPGSGELEQRPPRGRQEGKAGGAALCSSPGSPEPPIRRSQSSASLPPRPLRLLRRSASLGRGTGGPPQPPPGPPGARGTVLRGRERTASLRRAAVPESSF</sequence>
<feature type="compositionally biased region" description="Gly residues" evidence="4">
    <location>
        <begin position="268"/>
        <end position="309"/>
    </location>
</feature>
<feature type="compositionally biased region" description="Basic residues" evidence="4">
    <location>
        <begin position="211"/>
        <end position="222"/>
    </location>
</feature>
<feature type="compositionally biased region" description="Gly residues" evidence="4">
    <location>
        <begin position="201"/>
        <end position="210"/>
    </location>
</feature>
<feature type="region of interest" description="Disordered" evidence="4">
    <location>
        <begin position="68"/>
        <end position="234"/>
    </location>
</feature>
<evidence type="ECO:0000256" key="4">
    <source>
        <dbReference type="SAM" id="MobiDB-lite"/>
    </source>
</evidence>
<comment type="catalytic activity">
    <reaction evidence="1">
        <text>Thiol-dependent hydrolysis of ester, thioester, amide, peptide and isopeptide bonds formed by the C-terminal Gly of ubiquitin (a 76-residue protein attached to proteins as an intracellular targeting signal).</text>
        <dbReference type="EC" id="3.4.19.12"/>
    </reaction>
</comment>
<dbReference type="Pfam" id="PF00443">
    <property type="entry name" value="UCH"/>
    <property type="match status" value="1"/>
</dbReference>
<evidence type="ECO:0000256" key="3">
    <source>
        <dbReference type="ARBA" id="ARBA00022801"/>
    </source>
</evidence>
<dbReference type="CDD" id="cd02674">
    <property type="entry name" value="Peptidase_C19R"/>
    <property type="match status" value="1"/>
</dbReference>
<dbReference type="AlphaFoldDB" id="A0A8C3CZR4"/>
<dbReference type="PANTHER" id="PTHR21646:SF20">
    <property type="entry name" value="UBIQUITIN CARBOXYL-TERMINAL HYDROLASE 43"/>
    <property type="match status" value="1"/>
</dbReference>
<dbReference type="InterPro" id="IPR028889">
    <property type="entry name" value="USP"/>
</dbReference>
<dbReference type="Ensembl" id="ENSCMMT00000029098.1">
    <property type="protein sequence ID" value="ENSCMMP00000026634.1"/>
    <property type="gene ID" value="ENSCMMG00000016357.1"/>
</dbReference>
<dbReference type="InterPro" id="IPR038765">
    <property type="entry name" value="Papain-like_cys_pep_sf"/>
</dbReference>
<dbReference type="GO" id="GO:0004843">
    <property type="term" value="F:cysteine-type deubiquitinase activity"/>
    <property type="evidence" value="ECO:0007669"/>
    <property type="project" value="UniProtKB-EC"/>
</dbReference>
<dbReference type="InterPro" id="IPR001394">
    <property type="entry name" value="Peptidase_C19_UCH"/>
</dbReference>
<dbReference type="Proteomes" id="UP000694556">
    <property type="component" value="Chromosome 19"/>
</dbReference>
<dbReference type="PROSITE" id="PS00973">
    <property type="entry name" value="USP_2"/>
    <property type="match status" value="1"/>
</dbReference>
<keyword evidence="7" id="KW-1185">Reference proteome</keyword>
<dbReference type="PANTHER" id="PTHR21646">
    <property type="entry name" value="UBIQUITIN CARBOXYL-TERMINAL HYDROLASE"/>
    <property type="match status" value="1"/>
</dbReference>
<feature type="compositionally biased region" description="Pro residues" evidence="4">
    <location>
        <begin position="146"/>
        <end position="156"/>
    </location>
</feature>
<protein>
    <recommendedName>
        <fullName evidence="2">ubiquitinyl hydrolase 1</fullName>
        <ecNumber evidence="2">3.4.19.12</ecNumber>
    </recommendedName>
</protein>
<dbReference type="EC" id="3.4.19.12" evidence="2"/>
<evidence type="ECO:0000259" key="5">
    <source>
        <dbReference type="PROSITE" id="PS50235"/>
    </source>
</evidence>
<feature type="region of interest" description="Disordered" evidence="4">
    <location>
        <begin position="983"/>
        <end position="1143"/>
    </location>
</feature>
<dbReference type="PROSITE" id="PS50235">
    <property type="entry name" value="USP_3"/>
    <property type="match status" value="1"/>
</dbReference>
<feature type="compositionally biased region" description="Pro residues" evidence="4">
    <location>
        <begin position="114"/>
        <end position="125"/>
    </location>
</feature>
<keyword evidence="3" id="KW-0378">Hydrolase</keyword>
<evidence type="ECO:0000256" key="1">
    <source>
        <dbReference type="ARBA" id="ARBA00000707"/>
    </source>
</evidence>
<organism evidence="6 7">
    <name type="scientific">Cairina moschata</name>
    <name type="common">Muscovy duck</name>
    <dbReference type="NCBI Taxonomy" id="8855"/>
    <lineage>
        <taxon>Eukaryota</taxon>
        <taxon>Metazoa</taxon>
        <taxon>Chordata</taxon>
        <taxon>Craniata</taxon>
        <taxon>Vertebrata</taxon>
        <taxon>Euteleostomi</taxon>
        <taxon>Archelosauria</taxon>
        <taxon>Archosauria</taxon>
        <taxon>Dinosauria</taxon>
        <taxon>Saurischia</taxon>
        <taxon>Theropoda</taxon>
        <taxon>Coelurosauria</taxon>
        <taxon>Aves</taxon>
        <taxon>Neognathae</taxon>
        <taxon>Galloanserae</taxon>
        <taxon>Anseriformes</taxon>
        <taxon>Anatidae</taxon>
        <taxon>Anatinae</taxon>
        <taxon>Cairina</taxon>
    </lineage>
</organism>
<feature type="region of interest" description="Disordered" evidence="4">
    <location>
        <begin position="927"/>
        <end position="950"/>
    </location>
</feature>
<dbReference type="GO" id="GO:0016579">
    <property type="term" value="P:protein deubiquitination"/>
    <property type="evidence" value="ECO:0007669"/>
    <property type="project" value="InterPro"/>
</dbReference>
<dbReference type="SUPFAM" id="SSF54001">
    <property type="entry name" value="Cysteine proteinases"/>
    <property type="match status" value="1"/>
</dbReference>
<dbReference type="FunFam" id="3.90.70.10:FF:000048">
    <property type="entry name" value="Ubiquitin carboxyl-terminal hydrolase 31"/>
    <property type="match status" value="1"/>
</dbReference>
<reference evidence="6" key="1">
    <citation type="submission" date="2018-09" db="EMBL/GenBank/DDBJ databases">
        <title>Common duck and Muscovy duck high density SNP chip.</title>
        <authorList>
            <person name="Vignal A."/>
            <person name="Thebault N."/>
            <person name="Warren W.C."/>
        </authorList>
    </citation>
    <scope>NUCLEOTIDE SEQUENCE [LARGE SCALE GENOMIC DNA]</scope>
</reference>
<feature type="region of interest" description="Disordered" evidence="4">
    <location>
        <begin position="254"/>
        <end position="332"/>
    </location>
</feature>
<accession>A0A8C3CZR4</accession>
<reference evidence="6" key="2">
    <citation type="submission" date="2025-08" db="UniProtKB">
        <authorList>
            <consortium name="Ensembl"/>
        </authorList>
    </citation>
    <scope>IDENTIFICATION</scope>
</reference>
<dbReference type="Gene3D" id="3.90.70.10">
    <property type="entry name" value="Cysteine proteinases"/>
    <property type="match status" value="2"/>
</dbReference>
<proteinExistence type="predicted"/>
<feature type="region of interest" description="Disordered" evidence="4">
    <location>
        <begin position="437"/>
        <end position="460"/>
    </location>
</feature>